<dbReference type="AlphaFoldDB" id="E9I5Q9"/>
<dbReference type="PANTHER" id="PTHR24258:SF116">
    <property type="entry name" value="FI16631P1-RELATED"/>
    <property type="match status" value="1"/>
</dbReference>
<evidence type="ECO:0000313" key="3">
    <source>
        <dbReference type="Proteomes" id="UP000000305"/>
    </source>
</evidence>
<dbReference type="SUPFAM" id="SSF50494">
    <property type="entry name" value="Trypsin-like serine proteases"/>
    <property type="match status" value="1"/>
</dbReference>
<dbReference type="KEGG" id="dpx:DAPPUDRAFT_276202"/>
<evidence type="ECO:0000259" key="1">
    <source>
        <dbReference type="Pfam" id="PF00089"/>
    </source>
</evidence>
<keyword evidence="3" id="KW-1185">Reference proteome</keyword>
<dbReference type="Gene3D" id="2.40.10.10">
    <property type="entry name" value="Trypsin-like serine proteases"/>
    <property type="match status" value="1"/>
</dbReference>
<accession>E9I5Q9</accession>
<dbReference type="HOGENOM" id="CLU_2433134_0_0_1"/>
<reference evidence="2 3" key="1">
    <citation type="journal article" date="2011" name="Science">
        <title>The ecoresponsive genome of Daphnia pulex.</title>
        <authorList>
            <person name="Colbourne J.K."/>
            <person name="Pfrender M.E."/>
            <person name="Gilbert D."/>
            <person name="Thomas W.K."/>
            <person name="Tucker A."/>
            <person name="Oakley T.H."/>
            <person name="Tokishita S."/>
            <person name="Aerts A."/>
            <person name="Arnold G.J."/>
            <person name="Basu M.K."/>
            <person name="Bauer D.J."/>
            <person name="Caceres C.E."/>
            <person name="Carmel L."/>
            <person name="Casola C."/>
            <person name="Choi J.H."/>
            <person name="Detter J.C."/>
            <person name="Dong Q."/>
            <person name="Dusheyko S."/>
            <person name="Eads B.D."/>
            <person name="Frohlich T."/>
            <person name="Geiler-Samerotte K.A."/>
            <person name="Gerlach D."/>
            <person name="Hatcher P."/>
            <person name="Jogdeo S."/>
            <person name="Krijgsveld J."/>
            <person name="Kriventseva E.V."/>
            <person name="Kultz D."/>
            <person name="Laforsch C."/>
            <person name="Lindquist E."/>
            <person name="Lopez J."/>
            <person name="Manak J.R."/>
            <person name="Muller J."/>
            <person name="Pangilinan J."/>
            <person name="Patwardhan R.P."/>
            <person name="Pitluck S."/>
            <person name="Pritham E.J."/>
            <person name="Rechtsteiner A."/>
            <person name="Rho M."/>
            <person name="Rogozin I.B."/>
            <person name="Sakarya O."/>
            <person name="Salamov A."/>
            <person name="Schaack S."/>
            <person name="Shapiro H."/>
            <person name="Shiga Y."/>
            <person name="Skalitzky C."/>
            <person name="Smith Z."/>
            <person name="Souvorov A."/>
            <person name="Sung W."/>
            <person name="Tang Z."/>
            <person name="Tsuchiya D."/>
            <person name="Tu H."/>
            <person name="Vos H."/>
            <person name="Wang M."/>
            <person name="Wolf Y.I."/>
            <person name="Yamagata H."/>
            <person name="Yamada T."/>
            <person name="Ye Y."/>
            <person name="Shaw J.R."/>
            <person name="Andrews J."/>
            <person name="Crease T.J."/>
            <person name="Tang H."/>
            <person name="Lucas S.M."/>
            <person name="Robertson H.M."/>
            <person name="Bork P."/>
            <person name="Koonin E.V."/>
            <person name="Zdobnov E.M."/>
            <person name="Grigoriev I.V."/>
            <person name="Lynch M."/>
            <person name="Boore J.L."/>
        </authorList>
    </citation>
    <scope>NUCLEOTIDE SEQUENCE [LARGE SCALE GENOMIC DNA]</scope>
</reference>
<dbReference type="GO" id="GO:0006508">
    <property type="term" value="P:proteolysis"/>
    <property type="evidence" value="ECO:0007669"/>
    <property type="project" value="InterPro"/>
</dbReference>
<evidence type="ECO:0000313" key="2">
    <source>
        <dbReference type="EMBL" id="EFX60671.1"/>
    </source>
</evidence>
<organism evidence="2 3">
    <name type="scientific">Daphnia pulex</name>
    <name type="common">Water flea</name>
    <dbReference type="NCBI Taxonomy" id="6669"/>
    <lineage>
        <taxon>Eukaryota</taxon>
        <taxon>Metazoa</taxon>
        <taxon>Ecdysozoa</taxon>
        <taxon>Arthropoda</taxon>
        <taxon>Crustacea</taxon>
        <taxon>Branchiopoda</taxon>
        <taxon>Diplostraca</taxon>
        <taxon>Cladocera</taxon>
        <taxon>Anomopoda</taxon>
        <taxon>Daphniidae</taxon>
        <taxon>Daphnia</taxon>
    </lineage>
</organism>
<dbReference type="InterPro" id="IPR001254">
    <property type="entry name" value="Trypsin_dom"/>
</dbReference>
<gene>
    <name evidence="2" type="ORF">DAPPUDRAFT_276202</name>
</gene>
<dbReference type="InParanoid" id="E9I5Q9"/>
<feature type="non-terminal residue" evidence="2">
    <location>
        <position position="1"/>
    </location>
</feature>
<dbReference type="PhylomeDB" id="E9I5Q9"/>
<protein>
    <recommendedName>
        <fullName evidence="1">Peptidase S1 domain-containing protein</fullName>
    </recommendedName>
</protein>
<dbReference type="EMBL" id="GL735811">
    <property type="protein sequence ID" value="EFX60671.1"/>
    <property type="molecule type" value="Genomic_DNA"/>
</dbReference>
<dbReference type="GO" id="GO:0004252">
    <property type="term" value="F:serine-type endopeptidase activity"/>
    <property type="evidence" value="ECO:0007669"/>
    <property type="project" value="InterPro"/>
</dbReference>
<dbReference type="OrthoDB" id="6380398at2759"/>
<dbReference type="Proteomes" id="UP000000305">
    <property type="component" value="Unassembled WGS sequence"/>
</dbReference>
<dbReference type="PANTHER" id="PTHR24258">
    <property type="entry name" value="SERINE PROTEASE-RELATED"/>
    <property type="match status" value="1"/>
</dbReference>
<name>E9I5Q9_DAPPU</name>
<proteinExistence type="predicted"/>
<sequence>ANDIAIVSLDAPVDLSRTVAPVCLPTASTDPDQFVDQPAVILGWGRAPGSKAKHHQQLTGAALQNGELQQAKISIMSNLDCKAIETPSKHC</sequence>
<feature type="domain" description="Peptidase S1" evidence="1">
    <location>
        <begin position="2"/>
        <end position="82"/>
    </location>
</feature>
<dbReference type="Pfam" id="PF00089">
    <property type="entry name" value="Trypsin"/>
    <property type="match status" value="1"/>
</dbReference>
<dbReference type="InterPro" id="IPR043504">
    <property type="entry name" value="Peptidase_S1_PA_chymotrypsin"/>
</dbReference>
<dbReference type="InterPro" id="IPR009003">
    <property type="entry name" value="Peptidase_S1_PA"/>
</dbReference>